<dbReference type="PaxDb" id="3847-GLYMA07G04361.1"/>
<proteinExistence type="predicted"/>
<evidence type="ECO:0000313" key="1">
    <source>
        <dbReference type="EMBL" id="KRH47604.1"/>
    </source>
</evidence>
<dbReference type="EnsemblPlants" id="KRH47604">
    <property type="protein sequence ID" value="KRH47604"/>
    <property type="gene ID" value="GLYMA_07G038900"/>
</dbReference>
<dbReference type="Proteomes" id="UP000008827">
    <property type="component" value="Chromosome 7"/>
</dbReference>
<dbReference type="InParanoid" id="A0A0R0J878"/>
<accession>A0A0R0J878</accession>
<sequence length="145" mass="16218">MYTLIHDIGQLDEIEIVGLVTMDVTKQDSIPHVSDSFGTSGPQSSFCLNGTLTLCNQKGNVVLFQNLAMLMHFSTRLFFGKMKVWDSLKLLLWAGKFYGVLSTSSFGKREIKLSSIMPCLIGIVFLRPDPSFQVSFVQYSGFSEF</sequence>
<reference evidence="1 2" key="1">
    <citation type="journal article" date="2010" name="Nature">
        <title>Genome sequence of the palaeopolyploid soybean.</title>
        <authorList>
            <person name="Schmutz J."/>
            <person name="Cannon S.B."/>
            <person name="Schlueter J."/>
            <person name="Ma J."/>
            <person name="Mitros T."/>
            <person name="Nelson W."/>
            <person name="Hyten D.L."/>
            <person name="Song Q."/>
            <person name="Thelen J.J."/>
            <person name="Cheng J."/>
            <person name="Xu D."/>
            <person name="Hellsten U."/>
            <person name="May G.D."/>
            <person name="Yu Y."/>
            <person name="Sakurai T."/>
            <person name="Umezawa T."/>
            <person name="Bhattacharyya M.K."/>
            <person name="Sandhu D."/>
            <person name="Valliyodan B."/>
            <person name="Lindquist E."/>
            <person name="Peto M."/>
            <person name="Grant D."/>
            <person name="Shu S."/>
            <person name="Goodstein D."/>
            <person name="Barry K."/>
            <person name="Futrell-Griggs M."/>
            <person name="Abernathy B."/>
            <person name="Du J."/>
            <person name="Tian Z."/>
            <person name="Zhu L."/>
            <person name="Gill N."/>
            <person name="Joshi T."/>
            <person name="Libault M."/>
            <person name="Sethuraman A."/>
            <person name="Zhang X.-C."/>
            <person name="Shinozaki K."/>
            <person name="Nguyen H.T."/>
            <person name="Wing R.A."/>
            <person name="Cregan P."/>
            <person name="Specht J."/>
            <person name="Grimwood J."/>
            <person name="Rokhsar D."/>
            <person name="Stacey G."/>
            <person name="Shoemaker R.C."/>
            <person name="Jackson S.A."/>
        </authorList>
    </citation>
    <scope>NUCLEOTIDE SEQUENCE [LARGE SCALE GENOMIC DNA]</scope>
    <source>
        <strain evidence="2">cv. Williams 82</strain>
        <tissue evidence="1">Callus</tissue>
    </source>
</reference>
<protein>
    <submittedName>
        <fullName evidence="1 2">Uncharacterized protein</fullName>
    </submittedName>
</protein>
<reference evidence="2" key="2">
    <citation type="submission" date="2018-02" db="UniProtKB">
        <authorList>
            <consortium name="EnsemblPlants"/>
        </authorList>
    </citation>
    <scope>IDENTIFICATION</scope>
    <source>
        <strain evidence="2">Williams 82</strain>
    </source>
</reference>
<reference evidence="1" key="3">
    <citation type="submission" date="2018-07" db="EMBL/GenBank/DDBJ databases">
        <title>WGS assembly of Glycine max.</title>
        <authorList>
            <person name="Schmutz J."/>
            <person name="Cannon S."/>
            <person name="Schlueter J."/>
            <person name="Ma J."/>
            <person name="Mitros T."/>
            <person name="Nelson W."/>
            <person name="Hyten D."/>
            <person name="Song Q."/>
            <person name="Thelen J."/>
            <person name="Cheng J."/>
            <person name="Xu D."/>
            <person name="Hellsten U."/>
            <person name="May G."/>
            <person name="Yu Y."/>
            <person name="Sakurai T."/>
            <person name="Umezawa T."/>
            <person name="Bhattacharyya M."/>
            <person name="Sandhu D."/>
            <person name="Valliyodan B."/>
            <person name="Lindquist E."/>
            <person name="Peto M."/>
            <person name="Grant D."/>
            <person name="Shu S."/>
            <person name="Goodstein D."/>
            <person name="Barry K."/>
            <person name="Futrell-Griggs M."/>
            <person name="Abernathy B."/>
            <person name="Du J."/>
            <person name="Tian Z."/>
            <person name="Zhu L."/>
            <person name="Gill N."/>
            <person name="Joshi T."/>
            <person name="Libault M."/>
            <person name="Sethuraman A."/>
            <person name="Zhang X."/>
            <person name="Shinozaki K."/>
            <person name="Nguyen H."/>
            <person name="Wing R."/>
            <person name="Cregan P."/>
            <person name="Specht J."/>
            <person name="Grimwood J."/>
            <person name="Rokhsar D."/>
            <person name="Stacey G."/>
            <person name="Shoemaker R."/>
            <person name="Jackson S."/>
        </authorList>
    </citation>
    <scope>NUCLEOTIDE SEQUENCE</scope>
    <source>
        <tissue evidence="1">Callus</tissue>
    </source>
</reference>
<keyword evidence="3" id="KW-1185">Reference proteome</keyword>
<gene>
    <name evidence="1" type="ORF">GLYMA_07G038900</name>
</gene>
<dbReference type="EMBL" id="CM000840">
    <property type="protein sequence ID" value="KRH47604.1"/>
    <property type="molecule type" value="Genomic_DNA"/>
</dbReference>
<dbReference type="Gramene" id="KRH47604">
    <property type="protein sequence ID" value="KRH47604"/>
    <property type="gene ID" value="GLYMA_07G038900"/>
</dbReference>
<dbReference type="AlphaFoldDB" id="A0A0R0J878"/>
<organism evidence="1">
    <name type="scientific">Glycine max</name>
    <name type="common">Soybean</name>
    <name type="synonym">Glycine hispida</name>
    <dbReference type="NCBI Taxonomy" id="3847"/>
    <lineage>
        <taxon>Eukaryota</taxon>
        <taxon>Viridiplantae</taxon>
        <taxon>Streptophyta</taxon>
        <taxon>Embryophyta</taxon>
        <taxon>Tracheophyta</taxon>
        <taxon>Spermatophyta</taxon>
        <taxon>Magnoliopsida</taxon>
        <taxon>eudicotyledons</taxon>
        <taxon>Gunneridae</taxon>
        <taxon>Pentapetalae</taxon>
        <taxon>rosids</taxon>
        <taxon>fabids</taxon>
        <taxon>Fabales</taxon>
        <taxon>Fabaceae</taxon>
        <taxon>Papilionoideae</taxon>
        <taxon>50 kb inversion clade</taxon>
        <taxon>NPAAA clade</taxon>
        <taxon>indigoferoid/millettioid clade</taxon>
        <taxon>Phaseoleae</taxon>
        <taxon>Glycine</taxon>
        <taxon>Glycine subgen. Soja</taxon>
    </lineage>
</organism>
<name>A0A0R0J878_SOYBN</name>
<evidence type="ECO:0000313" key="2">
    <source>
        <dbReference type="EnsemblPlants" id="KRH47604"/>
    </source>
</evidence>
<evidence type="ECO:0000313" key="3">
    <source>
        <dbReference type="Proteomes" id="UP000008827"/>
    </source>
</evidence>